<feature type="region of interest" description="Disordered" evidence="10">
    <location>
        <begin position="227"/>
        <end position="251"/>
    </location>
</feature>
<dbReference type="AlphaFoldDB" id="A0A1B7TD90"/>
<comment type="subcellular location">
    <subcellularLocation>
        <location evidence="1">Endoplasmic reticulum membrane</location>
        <topology evidence="1">Single-pass type I membrane protein</topology>
    </subcellularLocation>
</comment>
<feature type="signal peptide" evidence="12">
    <location>
        <begin position="1"/>
        <end position="19"/>
    </location>
</feature>
<feature type="chain" id="PRO_5008598721" description="Protein BIG1" evidence="12">
    <location>
        <begin position="20"/>
        <end position="314"/>
    </location>
</feature>
<sequence length="314" mass="36245">MKFKVIFLILFTLFNYISCEINHFNNAILANYNFLTTYKSFANKNKTNIKENDFKNHLISLFDVCSWNALVIIDVPNLKWEYYKDFNYEFNYLQKHLSGSGTIDQIPAISKSGNQSNKNLINDVVWTLENKCAIDQDNVMFLKGNSSLAGFERYVDTSKRIIVMEYDDDFLKTDDEDVLLANLIIIDEEIGEILGATPSPKTSLAVIGSYDSDKPSDNVVFPKIFNKNNRNNKKQSPEDKRLKEKREKAHNSRLKFSEYKPKFSNDKNNADDDNGMLFKELKTEIIVFINENKDILKIIIAGISGLVVIIYFFL</sequence>
<evidence type="ECO:0000256" key="9">
    <source>
        <dbReference type="ARBA" id="ARBA00023316"/>
    </source>
</evidence>
<keyword evidence="9" id="KW-0961">Cell wall biogenesis/degradation</keyword>
<evidence type="ECO:0000256" key="7">
    <source>
        <dbReference type="ARBA" id="ARBA00022989"/>
    </source>
</evidence>
<evidence type="ECO:0000256" key="3">
    <source>
        <dbReference type="ARBA" id="ARBA00022089"/>
    </source>
</evidence>
<feature type="transmembrane region" description="Helical" evidence="11">
    <location>
        <begin position="295"/>
        <end position="313"/>
    </location>
</feature>
<reference evidence="14" key="1">
    <citation type="journal article" date="2016" name="Proc. Natl. Acad. Sci. U.S.A.">
        <title>Comparative genomics of biotechnologically important yeasts.</title>
        <authorList>
            <person name="Riley R."/>
            <person name="Haridas S."/>
            <person name="Wolfe K.H."/>
            <person name="Lopes M.R."/>
            <person name="Hittinger C.T."/>
            <person name="Goeker M."/>
            <person name="Salamov A.A."/>
            <person name="Wisecaver J.H."/>
            <person name="Long T.M."/>
            <person name="Calvey C.H."/>
            <person name="Aerts A.L."/>
            <person name="Barry K.W."/>
            <person name="Choi C."/>
            <person name="Clum A."/>
            <person name="Coughlan A.Y."/>
            <person name="Deshpande S."/>
            <person name="Douglass A.P."/>
            <person name="Hanson S.J."/>
            <person name="Klenk H.-P."/>
            <person name="LaButti K.M."/>
            <person name="Lapidus A."/>
            <person name="Lindquist E.A."/>
            <person name="Lipzen A.M."/>
            <person name="Meier-Kolthoff J.P."/>
            <person name="Ohm R.A."/>
            <person name="Otillar R.P."/>
            <person name="Pangilinan J.L."/>
            <person name="Peng Y."/>
            <person name="Rokas A."/>
            <person name="Rosa C.A."/>
            <person name="Scheuner C."/>
            <person name="Sibirny A.A."/>
            <person name="Slot J.C."/>
            <person name="Stielow J.B."/>
            <person name="Sun H."/>
            <person name="Kurtzman C.P."/>
            <person name="Blackwell M."/>
            <person name="Grigoriev I.V."/>
            <person name="Jeffries T.W."/>
        </authorList>
    </citation>
    <scope>NUCLEOTIDE SEQUENCE [LARGE SCALE GENOMIC DNA]</scope>
    <source>
        <strain evidence="14">NRRL Y-1626</strain>
    </source>
</reference>
<evidence type="ECO:0000256" key="10">
    <source>
        <dbReference type="SAM" id="MobiDB-lite"/>
    </source>
</evidence>
<keyword evidence="5 12" id="KW-0732">Signal</keyword>
<dbReference type="PANTHER" id="PTHR28285">
    <property type="entry name" value="PROTEIN BIG1"/>
    <property type="match status" value="1"/>
</dbReference>
<accession>A0A1B7TD90</accession>
<feature type="compositionally biased region" description="Basic and acidic residues" evidence="10">
    <location>
        <begin position="235"/>
        <end position="251"/>
    </location>
</feature>
<keyword evidence="4 11" id="KW-0812">Transmembrane</keyword>
<evidence type="ECO:0000256" key="12">
    <source>
        <dbReference type="SAM" id="SignalP"/>
    </source>
</evidence>
<evidence type="ECO:0000256" key="11">
    <source>
        <dbReference type="SAM" id="Phobius"/>
    </source>
</evidence>
<comment type="caution">
    <text evidence="13">The sequence shown here is derived from an EMBL/GenBank/DDBJ whole genome shotgun (WGS) entry which is preliminary data.</text>
</comment>
<name>A0A1B7TD90_9ASCO</name>
<gene>
    <name evidence="13" type="ORF">HANVADRAFT_52948</name>
</gene>
<dbReference type="GO" id="GO:0009272">
    <property type="term" value="P:fungal-type cell wall biogenesis"/>
    <property type="evidence" value="ECO:0007669"/>
    <property type="project" value="TreeGrafter"/>
</dbReference>
<evidence type="ECO:0000313" key="13">
    <source>
        <dbReference type="EMBL" id="OBA26635.1"/>
    </source>
</evidence>
<evidence type="ECO:0000256" key="2">
    <source>
        <dbReference type="ARBA" id="ARBA00008203"/>
    </source>
</evidence>
<evidence type="ECO:0000256" key="5">
    <source>
        <dbReference type="ARBA" id="ARBA00022729"/>
    </source>
</evidence>
<dbReference type="Proteomes" id="UP000092321">
    <property type="component" value="Unassembled WGS sequence"/>
</dbReference>
<evidence type="ECO:0000256" key="6">
    <source>
        <dbReference type="ARBA" id="ARBA00022824"/>
    </source>
</evidence>
<keyword evidence="7 11" id="KW-1133">Transmembrane helix</keyword>
<dbReference type="InterPro" id="IPR037654">
    <property type="entry name" value="Big1"/>
</dbReference>
<evidence type="ECO:0000256" key="8">
    <source>
        <dbReference type="ARBA" id="ARBA00023136"/>
    </source>
</evidence>
<evidence type="ECO:0000256" key="4">
    <source>
        <dbReference type="ARBA" id="ARBA00022692"/>
    </source>
</evidence>
<dbReference type="GO" id="GO:0005789">
    <property type="term" value="C:endoplasmic reticulum membrane"/>
    <property type="evidence" value="ECO:0007669"/>
    <property type="project" value="UniProtKB-SubCell"/>
</dbReference>
<keyword evidence="8 11" id="KW-0472">Membrane</keyword>
<keyword evidence="6" id="KW-0256">Endoplasmic reticulum</keyword>
<dbReference type="PANTHER" id="PTHR28285:SF1">
    <property type="entry name" value="PROTEIN BIG1"/>
    <property type="match status" value="1"/>
</dbReference>
<keyword evidence="14" id="KW-1185">Reference proteome</keyword>
<dbReference type="GO" id="GO:0006078">
    <property type="term" value="P:(1-&gt;6)-beta-D-glucan biosynthetic process"/>
    <property type="evidence" value="ECO:0007669"/>
    <property type="project" value="TreeGrafter"/>
</dbReference>
<evidence type="ECO:0000313" key="14">
    <source>
        <dbReference type="Proteomes" id="UP000092321"/>
    </source>
</evidence>
<organism evidence="13 14">
    <name type="scientific">Hanseniaspora valbyensis NRRL Y-1626</name>
    <dbReference type="NCBI Taxonomy" id="766949"/>
    <lineage>
        <taxon>Eukaryota</taxon>
        <taxon>Fungi</taxon>
        <taxon>Dikarya</taxon>
        <taxon>Ascomycota</taxon>
        <taxon>Saccharomycotina</taxon>
        <taxon>Saccharomycetes</taxon>
        <taxon>Saccharomycodales</taxon>
        <taxon>Saccharomycodaceae</taxon>
        <taxon>Hanseniaspora</taxon>
    </lineage>
</organism>
<proteinExistence type="inferred from homology"/>
<comment type="similarity">
    <text evidence="2">Belongs to the BIG1 family.</text>
</comment>
<dbReference type="GO" id="GO:0071555">
    <property type="term" value="P:cell wall organization"/>
    <property type="evidence" value="ECO:0007669"/>
    <property type="project" value="UniProtKB-KW"/>
</dbReference>
<protein>
    <recommendedName>
        <fullName evidence="3">Protein BIG1</fullName>
    </recommendedName>
</protein>
<dbReference type="EMBL" id="LXPE01000015">
    <property type="protein sequence ID" value="OBA26635.1"/>
    <property type="molecule type" value="Genomic_DNA"/>
</dbReference>
<dbReference type="OrthoDB" id="364348at2759"/>
<evidence type="ECO:0000256" key="1">
    <source>
        <dbReference type="ARBA" id="ARBA00004115"/>
    </source>
</evidence>